<gene>
    <name evidence="6" type="ORF">PT974_10896</name>
</gene>
<evidence type="ECO:0000256" key="2">
    <source>
        <dbReference type="ARBA" id="ARBA00022692"/>
    </source>
</evidence>
<evidence type="ECO:0000256" key="1">
    <source>
        <dbReference type="ARBA" id="ARBA00004141"/>
    </source>
</evidence>
<protein>
    <submittedName>
        <fullName evidence="6">Aspyridones efflux protein</fullName>
    </submittedName>
</protein>
<keyword evidence="2 5" id="KW-0812">Transmembrane</keyword>
<evidence type="ECO:0000256" key="4">
    <source>
        <dbReference type="ARBA" id="ARBA00023136"/>
    </source>
</evidence>
<organism evidence="6 7">
    <name type="scientific">Cladobotryum mycophilum</name>
    <dbReference type="NCBI Taxonomy" id="491253"/>
    <lineage>
        <taxon>Eukaryota</taxon>
        <taxon>Fungi</taxon>
        <taxon>Dikarya</taxon>
        <taxon>Ascomycota</taxon>
        <taxon>Pezizomycotina</taxon>
        <taxon>Sordariomycetes</taxon>
        <taxon>Hypocreomycetidae</taxon>
        <taxon>Hypocreales</taxon>
        <taxon>Hypocreaceae</taxon>
        <taxon>Cladobotryum</taxon>
    </lineage>
</organism>
<accession>A0ABR0SB35</accession>
<dbReference type="Proteomes" id="UP001338125">
    <property type="component" value="Unassembled WGS sequence"/>
</dbReference>
<comment type="caution">
    <text evidence="6">The sequence shown here is derived from an EMBL/GenBank/DDBJ whole genome shotgun (WGS) entry which is preliminary data.</text>
</comment>
<feature type="transmembrane region" description="Helical" evidence="5">
    <location>
        <begin position="78"/>
        <end position="99"/>
    </location>
</feature>
<evidence type="ECO:0000256" key="3">
    <source>
        <dbReference type="ARBA" id="ARBA00022989"/>
    </source>
</evidence>
<keyword evidence="7" id="KW-1185">Reference proteome</keyword>
<proteinExistence type="predicted"/>
<evidence type="ECO:0000256" key="5">
    <source>
        <dbReference type="SAM" id="Phobius"/>
    </source>
</evidence>
<evidence type="ECO:0000313" key="7">
    <source>
        <dbReference type="Proteomes" id="UP001338125"/>
    </source>
</evidence>
<dbReference type="PANTHER" id="PTHR23501">
    <property type="entry name" value="MAJOR FACILITATOR SUPERFAMILY"/>
    <property type="match status" value="1"/>
</dbReference>
<sequence length="128" mass="13562">MEDVATTTAILSFAQTIGGALFISVAQTAFSNELVQELKVRAPDLNSSTVLDAGAADLASHVPKQYLSEVVVSYSNGLAKSFIVGTVLVVLSLTGSVFVEWRSVKSRKNEADGKGVWEGNRTEVVIMG</sequence>
<keyword evidence="4 5" id="KW-0472">Membrane</keyword>
<comment type="subcellular location">
    <subcellularLocation>
        <location evidence="1">Membrane</location>
        <topology evidence="1">Multi-pass membrane protein</topology>
    </subcellularLocation>
</comment>
<dbReference type="PANTHER" id="PTHR23501:SF199">
    <property type="entry name" value="MFS EFFLUX TRANSPORTER INPD-RELATED"/>
    <property type="match status" value="1"/>
</dbReference>
<keyword evidence="3 5" id="KW-1133">Transmembrane helix</keyword>
<reference evidence="6 7" key="1">
    <citation type="submission" date="2024-01" db="EMBL/GenBank/DDBJ databases">
        <title>Complete genome of Cladobotryum mycophilum ATHUM6906.</title>
        <authorList>
            <person name="Christinaki A.C."/>
            <person name="Myridakis A.I."/>
            <person name="Kouvelis V.N."/>
        </authorList>
    </citation>
    <scope>NUCLEOTIDE SEQUENCE [LARGE SCALE GENOMIC DNA]</scope>
    <source>
        <strain evidence="6 7">ATHUM6906</strain>
    </source>
</reference>
<name>A0ABR0SB35_9HYPO</name>
<dbReference type="EMBL" id="JAVFKD010000015">
    <property type="protein sequence ID" value="KAK5989377.1"/>
    <property type="molecule type" value="Genomic_DNA"/>
</dbReference>
<evidence type="ECO:0000313" key="6">
    <source>
        <dbReference type="EMBL" id="KAK5989377.1"/>
    </source>
</evidence>